<evidence type="ECO:0000256" key="5">
    <source>
        <dbReference type="ARBA" id="ARBA00023186"/>
    </source>
</evidence>
<evidence type="ECO:0000256" key="1">
    <source>
        <dbReference type="ARBA" id="ARBA00000971"/>
    </source>
</evidence>
<evidence type="ECO:0000313" key="10">
    <source>
        <dbReference type="Proteomes" id="UP001418222"/>
    </source>
</evidence>
<dbReference type="PANTHER" id="PTHR30560">
    <property type="entry name" value="TRIGGER FACTOR CHAPERONE AND PEPTIDYL-PROLYL CIS/TRANS ISOMERASE"/>
    <property type="match status" value="1"/>
</dbReference>
<keyword evidence="4" id="KW-0697">Rotamase</keyword>
<evidence type="ECO:0000256" key="6">
    <source>
        <dbReference type="ARBA" id="ARBA00023235"/>
    </source>
</evidence>
<comment type="caution">
    <text evidence="9">The sequence shown here is derived from an EMBL/GenBank/DDBJ whole genome shotgun (WGS) entry which is preliminary data.</text>
</comment>
<reference evidence="9 10" key="1">
    <citation type="journal article" date="2022" name="Nat. Plants">
        <title>Genomes of leafy and leafless Platanthera orchids illuminate the evolution of mycoheterotrophy.</title>
        <authorList>
            <person name="Li M.H."/>
            <person name="Liu K.W."/>
            <person name="Li Z."/>
            <person name="Lu H.C."/>
            <person name="Ye Q.L."/>
            <person name="Zhang D."/>
            <person name="Wang J.Y."/>
            <person name="Li Y.F."/>
            <person name="Zhong Z.M."/>
            <person name="Liu X."/>
            <person name="Yu X."/>
            <person name="Liu D.K."/>
            <person name="Tu X.D."/>
            <person name="Liu B."/>
            <person name="Hao Y."/>
            <person name="Liao X.Y."/>
            <person name="Jiang Y.T."/>
            <person name="Sun W.H."/>
            <person name="Chen J."/>
            <person name="Chen Y.Q."/>
            <person name="Ai Y."/>
            <person name="Zhai J.W."/>
            <person name="Wu S.S."/>
            <person name="Zhou Z."/>
            <person name="Hsiao Y.Y."/>
            <person name="Wu W.L."/>
            <person name="Chen Y.Y."/>
            <person name="Lin Y.F."/>
            <person name="Hsu J.L."/>
            <person name="Li C.Y."/>
            <person name="Wang Z.W."/>
            <person name="Zhao X."/>
            <person name="Zhong W.Y."/>
            <person name="Ma X.K."/>
            <person name="Ma L."/>
            <person name="Huang J."/>
            <person name="Chen G.Z."/>
            <person name="Huang M.Z."/>
            <person name="Huang L."/>
            <person name="Peng D.H."/>
            <person name="Luo Y.B."/>
            <person name="Zou S.Q."/>
            <person name="Chen S.P."/>
            <person name="Lan S."/>
            <person name="Tsai W.C."/>
            <person name="Van de Peer Y."/>
            <person name="Liu Z.J."/>
        </authorList>
    </citation>
    <scope>NUCLEOTIDE SEQUENCE [LARGE SCALE GENOMIC DNA]</scope>
    <source>
        <strain evidence="9">Lor287</strain>
    </source>
</reference>
<evidence type="ECO:0000256" key="3">
    <source>
        <dbReference type="ARBA" id="ARBA00013194"/>
    </source>
</evidence>
<dbReference type="GO" id="GO:0043335">
    <property type="term" value="P:protein unfolding"/>
    <property type="evidence" value="ECO:0007669"/>
    <property type="project" value="TreeGrafter"/>
</dbReference>
<keyword evidence="6" id="KW-0413">Isomerase</keyword>
<comment type="catalytic activity">
    <reaction evidence="1">
        <text>[protein]-peptidylproline (omega=180) = [protein]-peptidylproline (omega=0)</text>
        <dbReference type="Rhea" id="RHEA:16237"/>
        <dbReference type="Rhea" id="RHEA-COMP:10747"/>
        <dbReference type="Rhea" id="RHEA-COMP:10748"/>
        <dbReference type="ChEBI" id="CHEBI:83833"/>
        <dbReference type="ChEBI" id="CHEBI:83834"/>
        <dbReference type="EC" id="5.2.1.8"/>
    </reaction>
</comment>
<dbReference type="InterPro" id="IPR008881">
    <property type="entry name" value="Trigger_fac_ribosome-bd_bac"/>
</dbReference>
<dbReference type="Proteomes" id="UP001418222">
    <property type="component" value="Unassembled WGS sequence"/>
</dbReference>
<dbReference type="AlphaFoldDB" id="A0AAP0AU05"/>
<evidence type="ECO:0000259" key="8">
    <source>
        <dbReference type="Pfam" id="PF05697"/>
    </source>
</evidence>
<dbReference type="GO" id="GO:0015031">
    <property type="term" value="P:protein transport"/>
    <property type="evidence" value="ECO:0007669"/>
    <property type="project" value="InterPro"/>
</dbReference>
<dbReference type="SUPFAM" id="SSF102735">
    <property type="entry name" value="Trigger factor ribosome-binding domain"/>
    <property type="match status" value="1"/>
</dbReference>
<evidence type="ECO:0000313" key="9">
    <source>
        <dbReference type="EMBL" id="KAK8914520.1"/>
    </source>
</evidence>
<dbReference type="Gene3D" id="3.30.70.1050">
    <property type="entry name" value="Trigger factor ribosome-binding domain"/>
    <property type="match status" value="1"/>
</dbReference>
<dbReference type="EMBL" id="JBBWWQ010000021">
    <property type="protein sequence ID" value="KAK8914520.1"/>
    <property type="molecule type" value="Genomic_DNA"/>
</dbReference>
<comment type="function">
    <text evidence="7">Involved in protein export. Acts as a chaperone by maintaining the newly synthesized protein in an open conformation. Functions as a peptidyl-prolyl cis-trans isomerase.</text>
</comment>
<dbReference type="InterPro" id="IPR005215">
    <property type="entry name" value="Trig_fac"/>
</dbReference>
<gene>
    <name evidence="9" type="ORF">KSP39_PZI023770</name>
</gene>
<evidence type="ECO:0000256" key="4">
    <source>
        <dbReference type="ARBA" id="ARBA00023110"/>
    </source>
</evidence>
<proteinExistence type="inferred from homology"/>
<evidence type="ECO:0000256" key="2">
    <source>
        <dbReference type="ARBA" id="ARBA00005464"/>
    </source>
</evidence>
<keyword evidence="10" id="KW-1185">Reference proteome</keyword>
<name>A0AAP0AU05_9ASPA</name>
<comment type="similarity">
    <text evidence="2">Belongs to the FKBP-type PPIase family. Tig subfamily.</text>
</comment>
<dbReference type="GO" id="GO:0044183">
    <property type="term" value="F:protein folding chaperone"/>
    <property type="evidence" value="ECO:0007669"/>
    <property type="project" value="TreeGrafter"/>
</dbReference>
<accession>A0AAP0AU05</accession>
<dbReference type="Pfam" id="PF05697">
    <property type="entry name" value="Trigger_N"/>
    <property type="match status" value="1"/>
</dbReference>
<dbReference type="GO" id="GO:0043022">
    <property type="term" value="F:ribosome binding"/>
    <property type="evidence" value="ECO:0007669"/>
    <property type="project" value="TreeGrafter"/>
</dbReference>
<dbReference type="GO" id="GO:0003755">
    <property type="term" value="F:peptidyl-prolyl cis-trans isomerase activity"/>
    <property type="evidence" value="ECO:0007669"/>
    <property type="project" value="UniProtKB-KW"/>
</dbReference>
<organism evidence="9 10">
    <name type="scientific">Platanthera zijinensis</name>
    <dbReference type="NCBI Taxonomy" id="2320716"/>
    <lineage>
        <taxon>Eukaryota</taxon>
        <taxon>Viridiplantae</taxon>
        <taxon>Streptophyta</taxon>
        <taxon>Embryophyta</taxon>
        <taxon>Tracheophyta</taxon>
        <taxon>Spermatophyta</taxon>
        <taxon>Magnoliopsida</taxon>
        <taxon>Liliopsida</taxon>
        <taxon>Asparagales</taxon>
        <taxon>Orchidaceae</taxon>
        <taxon>Orchidoideae</taxon>
        <taxon>Orchideae</taxon>
        <taxon>Orchidinae</taxon>
        <taxon>Platanthera</taxon>
    </lineage>
</organism>
<feature type="domain" description="Trigger factor ribosome-binding bacterial" evidence="8">
    <location>
        <begin position="93"/>
        <end position="216"/>
    </location>
</feature>
<protein>
    <recommendedName>
        <fullName evidence="3">peptidylprolyl isomerase</fullName>
        <ecNumber evidence="3">5.2.1.8</ecNumber>
    </recommendedName>
</protein>
<dbReference type="PANTHER" id="PTHR30560:SF4">
    <property type="entry name" value="OS01G0894700 PROTEIN"/>
    <property type="match status" value="1"/>
</dbReference>
<evidence type="ECO:0000256" key="7">
    <source>
        <dbReference type="ARBA" id="ARBA00024849"/>
    </source>
</evidence>
<sequence length="226" mass="24559">MLSSLTASSAAFPEFPFVSNGMILRPVKFSVSVGKFTSGLGIPAVWGCTYRRLSSFPVIEPGNLCSPMLALGSGVEGLTTDRKKNDLSLDNVNIVVESRDEDKIHVRVDLTGEQTQRAFDFVLTNLARTAPPVPGFRRRKGGKTSTVPKSFLLQILGNDRVTNFVIQEIVSVSINDYAKKENVKVKNQVKTAQTAEELKAAFLPGSEFGFNATIEIESLDSEIASS</sequence>
<dbReference type="InterPro" id="IPR036611">
    <property type="entry name" value="Trigger_fac_ribosome-bd_sf"/>
</dbReference>
<dbReference type="EC" id="5.2.1.8" evidence="3"/>
<dbReference type="FunFam" id="3.30.70.1050:FF:000004">
    <property type="entry name" value="Trigger factor"/>
    <property type="match status" value="1"/>
</dbReference>
<keyword evidence="5" id="KW-0143">Chaperone</keyword>
<dbReference type="GO" id="GO:0051083">
    <property type="term" value="P:'de novo' cotranslational protein folding"/>
    <property type="evidence" value="ECO:0007669"/>
    <property type="project" value="TreeGrafter"/>
</dbReference>